<gene>
    <name evidence="3" type="ORF">Pfra01_001367200</name>
</gene>
<evidence type="ECO:0000256" key="1">
    <source>
        <dbReference type="ARBA" id="ARBA00022679"/>
    </source>
</evidence>
<dbReference type="EMBL" id="BSXT01001404">
    <property type="protein sequence ID" value="GMF42152.1"/>
    <property type="molecule type" value="Genomic_DNA"/>
</dbReference>
<evidence type="ECO:0000313" key="4">
    <source>
        <dbReference type="Proteomes" id="UP001165121"/>
    </source>
</evidence>
<sequence>MASQQQPDFHIRQYATQDQQGVNAVFEDGCEFYRDSFPAHVQDHWAEFIRESLDGDLASIPSTYIAPGGNFWVVTTPDADGGEKVVGMVGLQAHADRVGELRRMAVSSAYRRHGLGRRLVAELEAWAKASSFTDIILMNGGPRDDARAFYRTIGYKDVGTRVVSVEPRVEVFELAKQL</sequence>
<comment type="caution">
    <text evidence="3">The sequence shown here is derived from an EMBL/GenBank/DDBJ whole genome shotgun (WGS) entry which is preliminary data.</text>
</comment>
<dbReference type="OrthoDB" id="41532at2759"/>
<dbReference type="InterPro" id="IPR000182">
    <property type="entry name" value="GNAT_dom"/>
</dbReference>
<dbReference type="PANTHER" id="PTHR13947">
    <property type="entry name" value="GNAT FAMILY N-ACETYLTRANSFERASE"/>
    <property type="match status" value="1"/>
</dbReference>
<dbReference type="PANTHER" id="PTHR13947:SF37">
    <property type="entry name" value="LD18367P"/>
    <property type="match status" value="1"/>
</dbReference>
<proteinExistence type="predicted"/>
<dbReference type="AlphaFoldDB" id="A0A9W6XN86"/>
<dbReference type="InterPro" id="IPR050769">
    <property type="entry name" value="NAT_camello-type"/>
</dbReference>
<reference evidence="3" key="1">
    <citation type="submission" date="2023-04" db="EMBL/GenBank/DDBJ databases">
        <title>Phytophthora fragariaefolia NBRC 109709.</title>
        <authorList>
            <person name="Ichikawa N."/>
            <person name="Sato H."/>
            <person name="Tonouchi N."/>
        </authorList>
    </citation>
    <scope>NUCLEOTIDE SEQUENCE</scope>
    <source>
        <strain evidence="3">NBRC 109709</strain>
    </source>
</reference>
<name>A0A9W6XN86_9STRA</name>
<accession>A0A9W6XN86</accession>
<keyword evidence="4" id="KW-1185">Reference proteome</keyword>
<dbReference type="GO" id="GO:0008080">
    <property type="term" value="F:N-acetyltransferase activity"/>
    <property type="evidence" value="ECO:0007669"/>
    <property type="project" value="InterPro"/>
</dbReference>
<dbReference type="Gene3D" id="3.40.630.30">
    <property type="match status" value="1"/>
</dbReference>
<evidence type="ECO:0000259" key="2">
    <source>
        <dbReference type="PROSITE" id="PS51186"/>
    </source>
</evidence>
<dbReference type="CDD" id="cd04301">
    <property type="entry name" value="NAT_SF"/>
    <property type="match status" value="1"/>
</dbReference>
<protein>
    <submittedName>
        <fullName evidence="3">Unnamed protein product</fullName>
    </submittedName>
</protein>
<dbReference type="InterPro" id="IPR016181">
    <property type="entry name" value="Acyl_CoA_acyltransferase"/>
</dbReference>
<evidence type="ECO:0000313" key="3">
    <source>
        <dbReference type="EMBL" id="GMF42152.1"/>
    </source>
</evidence>
<dbReference type="Proteomes" id="UP001165121">
    <property type="component" value="Unassembled WGS sequence"/>
</dbReference>
<dbReference type="Pfam" id="PF00583">
    <property type="entry name" value="Acetyltransf_1"/>
    <property type="match status" value="1"/>
</dbReference>
<keyword evidence="1" id="KW-0808">Transferase</keyword>
<feature type="domain" description="N-acetyltransferase" evidence="2">
    <location>
        <begin position="9"/>
        <end position="178"/>
    </location>
</feature>
<dbReference type="PROSITE" id="PS51186">
    <property type="entry name" value="GNAT"/>
    <property type="match status" value="1"/>
</dbReference>
<organism evidence="3 4">
    <name type="scientific">Phytophthora fragariaefolia</name>
    <dbReference type="NCBI Taxonomy" id="1490495"/>
    <lineage>
        <taxon>Eukaryota</taxon>
        <taxon>Sar</taxon>
        <taxon>Stramenopiles</taxon>
        <taxon>Oomycota</taxon>
        <taxon>Peronosporomycetes</taxon>
        <taxon>Peronosporales</taxon>
        <taxon>Peronosporaceae</taxon>
        <taxon>Phytophthora</taxon>
    </lineage>
</organism>
<dbReference type="SUPFAM" id="SSF55729">
    <property type="entry name" value="Acyl-CoA N-acyltransferases (Nat)"/>
    <property type="match status" value="1"/>
</dbReference>